<evidence type="ECO:0000259" key="8">
    <source>
        <dbReference type="PROSITE" id="PS50102"/>
    </source>
</evidence>
<evidence type="ECO:0000313" key="9">
    <source>
        <dbReference type="EMBL" id="KAK8953953.1"/>
    </source>
</evidence>
<comment type="subcellular location">
    <subcellularLocation>
        <location evidence="1">Nucleus</location>
    </subcellularLocation>
</comment>
<dbReference type="InterPro" id="IPR050825">
    <property type="entry name" value="RBM42_RBP45_47-like"/>
</dbReference>
<keyword evidence="10" id="KW-1185">Reference proteome</keyword>
<dbReference type="CDD" id="cd12345">
    <property type="entry name" value="RRM2_SECp43_like"/>
    <property type="match status" value="1"/>
</dbReference>
<feature type="domain" description="RRM" evidence="8">
    <location>
        <begin position="195"/>
        <end position="274"/>
    </location>
</feature>
<evidence type="ECO:0000256" key="4">
    <source>
        <dbReference type="ARBA" id="ARBA00023242"/>
    </source>
</evidence>
<dbReference type="InterPro" id="IPR035979">
    <property type="entry name" value="RBD_domain_sf"/>
</dbReference>
<proteinExistence type="inferred from homology"/>
<feature type="region of interest" description="Disordered" evidence="7">
    <location>
        <begin position="19"/>
        <end position="59"/>
    </location>
</feature>
<accession>A0AAP0BY71</accession>
<feature type="compositionally biased region" description="Polar residues" evidence="7">
    <location>
        <begin position="32"/>
        <end position="43"/>
    </location>
</feature>
<organism evidence="9 10">
    <name type="scientific">Platanthera zijinensis</name>
    <dbReference type="NCBI Taxonomy" id="2320716"/>
    <lineage>
        <taxon>Eukaryota</taxon>
        <taxon>Viridiplantae</taxon>
        <taxon>Streptophyta</taxon>
        <taxon>Embryophyta</taxon>
        <taxon>Tracheophyta</taxon>
        <taxon>Spermatophyta</taxon>
        <taxon>Magnoliopsida</taxon>
        <taxon>Liliopsida</taxon>
        <taxon>Asparagales</taxon>
        <taxon>Orchidaceae</taxon>
        <taxon>Orchidoideae</taxon>
        <taxon>Orchideae</taxon>
        <taxon>Orchidinae</taxon>
        <taxon>Platanthera</taxon>
    </lineage>
</organism>
<dbReference type="FunFam" id="3.30.70.330:FF:000236">
    <property type="entry name" value="Polyadenylate-binding protein RBP45C"/>
    <property type="match status" value="1"/>
</dbReference>
<dbReference type="PANTHER" id="PTHR47640:SF48">
    <property type="entry name" value="POLYADENYLATE-BINDING PROTEIN RBP45B"/>
    <property type="match status" value="1"/>
</dbReference>
<dbReference type="InterPro" id="IPR012677">
    <property type="entry name" value="Nucleotide-bd_a/b_plait_sf"/>
</dbReference>
<dbReference type="Pfam" id="PF00076">
    <property type="entry name" value="RRM_1"/>
    <property type="match status" value="3"/>
</dbReference>
<reference evidence="9 10" key="1">
    <citation type="journal article" date="2022" name="Nat. Plants">
        <title>Genomes of leafy and leafless Platanthera orchids illuminate the evolution of mycoheterotrophy.</title>
        <authorList>
            <person name="Li M.H."/>
            <person name="Liu K.W."/>
            <person name="Li Z."/>
            <person name="Lu H.C."/>
            <person name="Ye Q.L."/>
            <person name="Zhang D."/>
            <person name="Wang J.Y."/>
            <person name="Li Y.F."/>
            <person name="Zhong Z.M."/>
            <person name="Liu X."/>
            <person name="Yu X."/>
            <person name="Liu D.K."/>
            <person name="Tu X.D."/>
            <person name="Liu B."/>
            <person name="Hao Y."/>
            <person name="Liao X.Y."/>
            <person name="Jiang Y.T."/>
            <person name="Sun W.H."/>
            <person name="Chen J."/>
            <person name="Chen Y.Q."/>
            <person name="Ai Y."/>
            <person name="Zhai J.W."/>
            <person name="Wu S.S."/>
            <person name="Zhou Z."/>
            <person name="Hsiao Y.Y."/>
            <person name="Wu W.L."/>
            <person name="Chen Y.Y."/>
            <person name="Lin Y.F."/>
            <person name="Hsu J.L."/>
            <person name="Li C.Y."/>
            <person name="Wang Z.W."/>
            <person name="Zhao X."/>
            <person name="Zhong W.Y."/>
            <person name="Ma X.K."/>
            <person name="Ma L."/>
            <person name="Huang J."/>
            <person name="Chen G.Z."/>
            <person name="Huang M.Z."/>
            <person name="Huang L."/>
            <person name="Peng D.H."/>
            <person name="Luo Y.B."/>
            <person name="Zou S.Q."/>
            <person name="Chen S.P."/>
            <person name="Lan S."/>
            <person name="Tsai W.C."/>
            <person name="Van de Peer Y."/>
            <person name="Liu Z.J."/>
        </authorList>
    </citation>
    <scope>NUCLEOTIDE SEQUENCE [LARGE SCALE GENOMIC DNA]</scope>
    <source>
        <strain evidence="9">Lor287</strain>
    </source>
</reference>
<sequence length="450" mass="50757">MMHPNAGMIQQSPMDQQQWTMMHPGHHPQYAQAHSSNMWNQPPSQIPPPAQVASLQQQQQQQFPQQHMLQYQTQSGFMASGQMQQQQQQSPHMSQASSDEIRTLWIGDLQYWMDENYIFGCFAQTGEVLTVKIIRNKQTQQSECYGFIEFASRLTAQQVLQTYNGQVMPNSEQVFRMNWASLGSGEKRGDDDSDYTIFVGDLASDVTDYMLQETFKTQYPSVRGAKIVTDRATGRSKGYGFVKFGDLNEQTRAMTEMNGMFCSSRPMRIGPAANKNNAGIQQQTPSKDNVMSISSKPLFAAPYQSQQGSDSENDPNNTTIFVGGLDSSVTDDLLRQVFSTYGELVHVKIPLGKRCGFVQFANRGNAEEALQMLNGTPLGGQNIRLSWGRSPPNKQTQQEQNQWNGNYYGYSQGYNNAYGYGPPQQNPNMYAYASYPGYANYQQHSNHQQQ</sequence>
<gene>
    <name evidence="9" type="primary">RBP45</name>
    <name evidence="9" type="ORF">KSP39_PZI001977</name>
</gene>
<evidence type="ECO:0000256" key="5">
    <source>
        <dbReference type="ARBA" id="ARBA00061708"/>
    </source>
</evidence>
<dbReference type="InterPro" id="IPR000504">
    <property type="entry name" value="RRM_dom"/>
</dbReference>
<feature type="domain" description="RRM" evidence="8">
    <location>
        <begin position="318"/>
        <end position="390"/>
    </location>
</feature>
<evidence type="ECO:0000313" key="10">
    <source>
        <dbReference type="Proteomes" id="UP001418222"/>
    </source>
</evidence>
<dbReference type="Proteomes" id="UP001418222">
    <property type="component" value="Unassembled WGS sequence"/>
</dbReference>
<dbReference type="AlphaFoldDB" id="A0AAP0BY71"/>
<evidence type="ECO:0000256" key="2">
    <source>
        <dbReference type="ARBA" id="ARBA00022737"/>
    </source>
</evidence>
<keyword evidence="2" id="KW-0677">Repeat</keyword>
<dbReference type="PANTHER" id="PTHR47640">
    <property type="entry name" value="TRNA SELENOCYSTEINE 1-ASSOCIATED PROTEIN 1-RELATED-RELATED"/>
    <property type="match status" value="1"/>
</dbReference>
<dbReference type="SUPFAM" id="SSF54928">
    <property type="entry name" value="RNA-binding domain, RBD"/>
    <property type="match status" value="3"/>
</dbReference>
<keyword evidence="4" id="KW-0539">Nucleus</keyword>
<dbReference type="GO" id="GO:0005634">
    <property type="term" value="C:nucleus"/>
    <property type="evidence" value="ECO:0007669"/>
    <property type="project" value="UniProtKB-SubCell"/>
</dbReference>
<dbReference type="PROSITE" id="PS50102">
    <property type="entry name" value="RRM"/>
    <property type="match status" value="3"/>
</dbReference>
<evidence type="ECO:0000256" key="7">
    <source>
        <dbReference type="SAM" id="MobiDB-lite"/>
    </source>
</evidence>
<evidence type="ECO:0000256" key="1">
    <source>
        <dbReference type="ARBA" id="ARBA00004123"/>
    </source>
</evidence>
<comment type="similarity">
    <text evidence="5">Belongs to the polyadenylate-binding RBP45 family.</text>
</comment>
<evidence type="ECO:0000256" key="3">
    <source>
        <dbReference type="ARBA" id="ARBA00022884"/>
    </source>
</evidence>
<dbReference type="GO" id="GO:0003729">
    <property type="term" value="F:mRNA binding"/>
    <property type="evidence" value="ECO:0007669"/>
    <property type="project" value="InterPro"/>
</dbReference>
<evidence type="ECO:0000256" key="6">
    <source>
        <dbReference type="PROSITE-ProRule" id="PRU00176"/>
    </source>
</evidence>
<dbReference type="CDD" id="cd12344">
    <property type="entry name" value="RRM1_SECp43_like"/>
    <property type="match status" value="1"/>
</dbReference>
<dbReference type="Gene3D" id="3.30.70.330">
    <property type="match status" value="3"/>
</dbReference>
<feature type="domain" description="RRM" evidence="8">
    <location>
        <begin position="102"/>
        <end position="182"/>
    </location>
</feature>
<comment type="caution">
    <text evidence="9">The sequence shown here is derived from an EMBL/GenBank/DDBJ whole genome shotgun (WGS) entry which is preliminary data.</text>
</comment>
<name>A0AAP0BY71_9ASPA</name>
<protein>
    <submittedName>
        <fullName evidence="9">Polyadenylate-binding protein RBP45</fullName>
    </submittedName>
</protein>
<dbReference type="GO" id="GO:0005829">
    <property type="term" value="C:cytosol"/>
    <property type="evidence" value="ECO:0007669"/>
    <property type="project" value="TreeGrafter"/>
</dbReference>
<dbReference type="EMBL" id="JBBWWQ010000002">
    <property type="protein sequence ID" value="KAK8953953.1"/>
    <property type="molecule type" value="Genomic_DNA"/>
</dbReference>
<dbReference type="SMART" id="SM00360">
    <property type="entry name" value="RRM"/>
    <property type="match status" value="3"/>
</dbReference>
<dbReference type="FunFam" id="3.30.70.330:FF:000451">
    <property type="entry name" value="Polyadenylate-binding protein RBP45C"/>
    <property type="match status" value="1"/>
</dbReference>
<dbReference type="FunFam" id="3.30.70.330:FF:000103">
    <property type="entry name" value="Polyadenylate-binding protein RBP47B"/>
    <property type="match status" value="1"/>
</dbReference>
<keyword evidence="3 6" id="KW-0694">RNA-binding</keyword>